<feature type="transmembrane region" description="Helical" evidence="6">
    <location>
        <begin position="136"/>
        <end position="157"/>
    </location>
</feature>
<dbReference type="GO" id="GO:0005886">
    <property type="term" value="C:plasma membrane"/>
    <property type="evidence" value="ECO:0007669"/>
    <property type="project" value="TreeGrafter"/>
</dbReference>
<dbReference type="EMBL" id="QNRE01000006">
    <property type="protein sequence ID" value="RBO90155.1"/>
    <property type="molecule type" value="Genomic_DNA"/>
</dbReference>
<protein>
    <submittedName>
        <fullName evidence="8">Putative flippase GtrA</fullName>
    </submittedName>
</protein>
<keyword evidence="5 6" id="KW-0472">Membrane</keyword>
<evidence type="ECO:0000256" key="1">
    <source>
        <dbReference type="ARBA" id="ARBA00004141"/>
    </source>
</evidence>
<dbReference type="Proteomes" id="UP000252586">
    <property type="component" value="Unassembled WGS sequence"/>
</dbReference>
<comment type="subcellular location">
    <subcellularLocation>
        <location evidence="1">Membrane</location>
        <topology evidence="1">Multi-pass membrane protein</topology>
    </subcellularLocation>
</comment>
<dbReference type="OrthoDB" id="9807815at2"/>
<evidence type="ECO:0000256" key="4">
    <source>
        <dbReference type="ARBA" id="ARBA00022989"/>
    </source>
</evidence>
<dbReference type="AlphaFoldDB" id="A0A366DJM8"/>
<keyword evidence="3 6" id="KW-0812">Transmembrane</keyword>
<dbReference type="STRING" id="1210090.GCA_001613185_04083"/>
<comment type="caution">
    <text evidence="8">The sequence shown here is derived from an EMBL/GenBank/DDBJ whole genome shotgun (WGS) entry which is preliminary data.</text>
</comment>
<dbReference type="RefSeq" id="WP_067510799.1">
    <property type="nucleotide sequence ID" value="NZ_CP107943.1"/>
</dbReference>
<reference evidence="8 9" key="1">
    <citation type="submission" date="2018-06" db="EMBL/GenBank/DDBJ databases">
        <title>Genomic Encyclopedia of Type Strains, Phase IV (KMG-IV): sequencing the most valuable type-strain genomes for metagenomic binning, comparative biology and taxonomic classification.</title>
        <authorList>
            <person name="Goeker M."/>
        </authorList>
    </citation>
    <scope>NUCLEOTIDE SEQUENCE [LARGE SCALE GENOMIC DNA]</scope>
    <source>
        <strain evidence="8 9">DSM 44599</strain>
    </source>
</reference>
<dbReference type="PANTHER" id="PTHR38459:SF1">
    <property type="entry name" value="PROPHAGE BACTOPRENOL-LINKED GLUCOSE TRANSLOCASE HOMOLOG"/>
    <property type="match status" value="1"/>
</dbReference>
<evidence type="ECO:0000259" key="7">
    <source>
        <dbReference type="Pfam" id="PF04138"/>
    </source>
</evidence>
<evidence type="ECO:0000256" key="2">
    <source>
        <dbReference type="ARBA" id="ARBA00009399"/>
    </source>
</evidence>
<dbReference type="InterPro" id="IPR007267">
    <property type="entry name" value="GtrA_DPMS_TM"/>
</dbReference>
<feature type="domain" description="GtrA/DPMS transmembrane" evidence="7">
    <location>
        <begin position="27"/>
        <end position="157"/>
    </location>
</feature>
<keyword evidence="4 6" id="KW-1133">Transmembrane helix</keyword>
<dbReference type="GO" id="GO:0000271">
    <property type="term" value="P:polysaccharide biosynthetic process"/>
    <property type="evidence" value="ECO:0007669"/>
    <property type="project" value="InterPro"/>
</dbReference>
<keyword evidence="9" id="KW-1185">Reference proteome</keyword>
<feature type="transmembrane region" description="Helical" evidence="6">
    <location>
        <begin position="25"/>
        <end position="44"/>
    </location>
</feature>
<sequence length="171" mass="19160">MLSSRRPVFARVTAVFGDEARRRELVRFAFVGAAAFTVDTVIFVALKTTVLEARPVTAKAIAVLCAITLSYLLNKQWSFRARGGRRTHHEAALFFLVSFLGIAVNTAPLWVSRYVLHLELPHVSRTTQEIADFVSAQLIGTALGMVFRFWAFVTVVFPQRRDQRAPLPSKP</sequence>
<dbReference type="Pfam" id="PF04138">
    <property type="entry name" value="GtrA_DPMS_TM"/>
    <property type="match status" value="1"/>
</dbReference>
<evidence type="ECO:0000256" key="6">
    <source>
        <dbReference type="SAM" id="Phobius"/>
    </source>
</evidence>
<evidence type="ECO:0000313" key="8">
    <source>
        <dbReference type="EMBL" id="RBO90155.1"/>
    </source>
</evidence>
<feature type="transmembrane region" description="Helical" evidence="6">
    <location>
        <begin position="93"/>
        <end position="116"/>
    </location>
</feature>
<proteinExistence type="inferred from homology"/>
<evidence type="ECO:0000313" key="9">
    <source>
        <dbReference type="Proteomes" id="UP000252586"/>
    </source>
</evidence>
<comment type="similarity">
    <text evidence="2">Belongs to the GtrA family.</text>
</comment>
<accession>A0A366DJM8</accession>
<gene>
    <name evidence="8" type="ORF">DFR74_10639</name>
</gene>
<name>A0A366DJM8_9NOCA</name>
<evidence type="ECO:0000256" key="3">
    <source>
        <dbReference type="ARBA" id="ARBA00022692"/>
    </source>
</evidence>
<feature type="transmembrane region" description="Helical" evidence="6">
    <location>
        <begin position="56"/>
        <end position="73"/>
    </location>
</feature>
<dbReference type="InterPro" id="IPR051401">
    <property type="entry name" value="GtrA_CellWall_Glycosyl"/>
</dbReference>
<organism evidence="8 9">
    <name type="scientific">Nocardia puris</name>
    <dbReference type="NCBI Taxonomy" id="208602"/>
    <lineage>
        <taxon>Bacteria</taxon>
        <taxon>Bacillati</taxon>
        <taxon>Actinomycetota</taxon>
        <taxon>Actinomycetes</taxon>
        <taxon>Mycobacteriales</taxon>
        <taxon>Nocardiaceae</taxon>
        <taxon>Nocardia</taxon>
    </lineage>
</organism>
<dbReference type="PANTHER" id="PTHR38459">
    <property type="entry name" value="PROPHAGE BACTOPRENOL-LINKED GLUCOSE TRANSLOCASE HOMOLOG"/>
    <property type="match status" value="1"/>
</dbReference>
<evidence type="ECO:0000256" key="5">
    <source>
        <dbReference type="ARBA" id="ARBA00023136"/>
    </source>
</evidence>